<dbReference type="EMBL" id="CP022989">
    <property type="protein sequence ID" value="ASW00127.1"/>
    <property type="molecule type" value="Genomic_DNA"/>
</dbReference>
<dbReference type="InterPro" id="IPR036514">
    <property type="entry name" value="SGNH_hydro_sf"/>
</dbReference>
<dbReference type="Pfam" id="PF13472">
    <property type="entry name" value="Lipase_GDSL_2"/>
    <property type="match status" value="1"/>
</dbReference>
<dbReference type="Gene3D" id="3.40.50.1110">
    <property type="entry name" value="SGNH hydrolase"/>
    <property type="match status" value="1"/>
</dbReference>
<dbReference type="PROSITE" id="PS51257">
    <property type="entry name" value="PROKAR_LIPOPROTEIN"/>
    <property type="match status" value="1"/>
</dbReference>
<sequence>MAKGLCVSVLGMLVMACSGSGGGGGGSTPPVAQTTQSVPKTVVIDAEGDSTFYGTQVINGVVSRTANNPPALLQGMLGANVTVINSAAGGATVLDALNGLAPRYTTPLASRLATNNSALVLSNFEINDSLRLSQDDYRAGLLSWITRVRNMGKLPVLEEPNPVCSPTYPNVEAYLSVLRDVAAQQGVTLIAQYDYIKSLPNWQAMLTDCVHPYDSLYQIKTQREYAMLQPIVAKLLQ</sequence>
<dbReference type="KEGG" id="parb:CJU94_19420"/>
<reference evidence="3 4" key="1">
    <citation type="submission" date="2017-08" db="EMBL/GenBank/DDBJ databases">
        <title>Identification and genetic characteristics of simultaneous BTEX- and naphthalene-degrading Paraburkholderia sp. BN5 isolated from petroleum-contaminated soil.</title>
        <authorList>
            <person name="Lee Y."/>
            <person name="Jeon C.O."/>
        </authorList>
    </citation>
    <scope>NUCLEOTIDE SEQUENCE [LARGE SCALE GENOMIC DNA]</scope>
    <source>
        <strain evidence="3 4">BN5</strain>
    </source>
</reference>
<evidence type="ECO:0000313" key="4">
    <source>
        <dbReference type="Proteomes" id="UP000215158"/>
    </source>
</evidence>
<evidence type="ECO:0000313" key="3">
    <source>
        <dbReference type="EMBL" id="ASW00127.1"/>
    </source>
</evidence>
<name>A0A248VM77_9BURK</name>
<accession>A0A248VM77</accession>
<dbReference type="SUPFAM" id="SSF52266">
    <property type="entry name" value="SGNH hydrolase"/>
    <property type="match status" value="1"/>
</dbReference>
<dbReference type="Proteomes" id="UP000215158">
    <property type="component" value="Chromosome 1"/>
</dbReference>
<keyword evidence="1" id="KW-0732">Signal</keyword>
<proteinExistence type="predicted"/>
<protein>
    <recommendedName>
        <fullName evidence="2">SGNH hydrolase-type esterase domain-containing protein</fullName>
    </recommendedName>
</protein>
<gene>
    <name evidence="3" type="ORF">CJU94_19420</name>
</gene>
<feature type="domain" description="SGNH hydrolase-type esterase" evidence="2">
    <location>
        <begin position="48"/>
        <end position="219"/>
    </location>
</feature>
<dbReference type="CDD" id="cd00229">
    <property type="entry name" value="SGNH_hydrolase"/>
    <property type="match status" value="1"/>
</dbReference>
<dbReference type="AlphaFoldDB" id="A0A248VM77"/>
<dbReference type="RefSeq" id="WP_095420082.1">
    <property type="nucleotide sequence ID" value="NZ_CP022989.1"/>
</dbReference>
<keyword evidence="4" id="KW-1185">Reference proteome</keyword>
<organism evidence="3 4">
    <name type="scientific">Paraburkholderia aromaticivorans</name>
    <dbReference type="NCBI Taxonomy" id="2026199"/>
    <lineage>
        <taxon>Bacteria</taxon>
        <taxon>Pseudomonadati</taxon>
        <taxon>Pseudomonadota</taxon>
        <taxon>Betaproteobacteria</taxon>
        <taxon>Burkholderiales</taxon>
        <taxon>Burkholderiaceae</taxon>
        <taxon>Paraburkholderia</taxon>
    </lineage>
</organism>
<feature type="signal peptide" evidence="1">
    <location>
        <begin position="1"/>
        <end position="23"/>
    </location>
</feature>
<dbReference type="InterPro" id="IPR013830">
    <property type="entry name" value="SGNH_hydro"/>
</dbReference>
<dbReference type="GO" id="GO:0016788">
    <property type="term" value="F:hydrolase activity, acting on ester bonds"/>
    <property type="evidence" value="ECO:0007669"/>
    <property type="project" value="UniProtKB-ARBA"/>
</dbReference>
<evidence type="ECO:0000256" key="1">
    <source>
        <dbReference type="SAM" id="SignalP"/>
    </source>
</evidence>
<feature type="chain" id="PRO_5012173749" description="SGNH hydrolase-type esterase domain-containing protein" evidence="1">
    <location>
        <begin position="24"/>
        <end position="237"/>
    </location>
</feature>
<evidence type="ECO:0000259" key="2">
    <source>
        <dbReference type="Pfam" id="PF13472"/>
    </source>
</evidence>